<keyword evidence="4" id="KW-1185">Reference proteome</keyword>
<keyword evidence="1" id="KW-0175">Coiled coil</keyword>
<feature type="transmembrane region" description="Helical" evidence="2">
    <location>
        <begin position="20"/>
        <end position="37"/>
    </location>
</feature>
<reference evidence="3" key="2">
    <citation type="submission" date="2023-05" db="EMBL/GenBank/DDBJ databases">
        <authorList>
            <person name="Fouks B."/>
        </authorList>
    </citation>
    <scope>NUCLEOTIDE SEQUENCE</scope>
    <source>
        <strain evidence="3">Stay&amp;Tobe</strain>
        <tissue evidence="3">Testes</tissue>
    </source>
</reference>
<accession>A0AAD8EMT3</accession>
<sequence>YFNTMNLGSMVAISNNYCKITLYVFFELTYISCMVISKIRDNSQEPNSCCQWIIDENIGNHLLLSVVHTRKTLKETHKPSMYMIITLERTIKVFVEKTDNEWIAVRDARAARAPFARTLKPRPNLTNMVRARGAQVYTLTVVRNYLFVLSFWYFIVFISDSDKLLINKILSNFMCNMSWGSSAIKFFSSVRLFCVVVLNWFTTSAFLRVAISCNKVFGMKKMSCGISATFQEDNQINKSFSSFFFIEYGQVSPPLSHLEYWHIKSLSTDETFFPLPFVSIPPLFFCLITDSACCTKMSEMRTGRERCLTASILLLESVNCSANIVVSSSSSFTTSSGSCDGLKCPPNTGCNLHIYGNNGNSTKDKKCVTYNGMVVRQETITVGSGKRCIKNLTMIHGKVNEETSCRDLSEEEKKNEWKLIKSVINSANMQQKATEDMVAIQDKNIEKQMAVLNKQMEKNEKALEKAFTQNEKILDMRQLQLEKMNEERQKQAEARAELLKRHQEAQILHMEKAREKFERQAEARAQLVEHQQEAHALQMEKQREVLERQAEARAEQLERQQEAQMLHMEKAREMFERRAEMLENQR</sequence>
<dbReference type="AlphaFoldDB" id="A0AAD8EMT3"/>
<gene>
    <name evidence="3" type="ORF">L9F63_012829</name>
</gene>
<keyword evidence="2" id="KW-1133">Transmembrane helix</keyword>
<feature type="transmembrane region" description="Helical" evidence="2">
    <location>
        <begin position="136"/>
        <end position="158"/>
    </location>
</feature>
<organism evidence="3 4">
    <name type="scientific">Diploptera punctata</name>
    <name type="common">Pacific beetle cockroach</name>
    <dbReference type="NCBI Taxonomy" id="6984"/>
    <lineage>
        <taxon>Eukaryota</taxon>
        <taxon>Metazoa</taxon>
        <taxon>Ecdysozoa</taxon>
        <taxon>Arthropoda</taxon>
        <taxon>Hexapoda</taxon>
        <taxon>Insecta</taxon>
        <taxon>Pterygota</taxon>
        <taxon>Neoptera</taxon>
        <taxon>Polyneoptera</taxon>
        <taxon>Dictyoptera</taxon>
        <taxon>Blattodea</taxon>
        <taxon>Blaberoidea</taxon>
        <taxon>Blaberidae</taxon>
        <taxon>Diplopterinae</taxon>
        <taxon>Diploptera</taxon>
    </lineage>
</organism>
<dbReference type="EMBL" id="JASPKZ010002300">
    <property type="protein sequence ID" value="KAJ9596008.1"/>
    <property type="molecule type" value="Genomic_DNA"/>
</dbReference>
<dbReference type="Proteomes" id="UP001233999">
    <property type="component" value="Unassembled WGS sequence"/>
</dbReference>
<keyword evidence="2" id="KW-0812">Transmembrane</keyword>
<feature type="coiled-coil region" evidence="1">
    <location>
        <begin position="442"/>
        <end position="585"/>
    </location>
</feature>
<feature type="transmembrane region" description="Helical" evidence="2">
    <location>
        <begin position="186"/>
        <end position="211"/>
    </location>
</feature>
<keyword evidence="2" id="KW-0472">Membrane</keyword>
<feature type="non-terminal residue" evidence="3">
    <location>
        <position position="586"/>
    </location>
</feature>
<evidence type="ECO:0000313" key="4">
    <source>
        <dbReference type="Proteomes" id="UP001233999"/>
    </source>
</evidence>
<evidence type="ECO:0000256" key="1">
    <source>
        <dbReference type="SAM" id="Coils"/>
    </source>
</evidence>
<name>A0AAD8EMT3_DIPPU</name>
<evidence type="ECO:0000313" key="3">
    <source>
        <dbReference type="EMBL" id="KAJ9596008.1"/>
    </source>
</evidence>
<reference evidence="3" key="1">
    <citation type="journal article" date="2023" name="IScience">
        <title>Live-bearing cockroach genome reveals convergent evolutionary mechanisms linked to viviparity in insects and beyond.</title>
        <authorList>
            <person name="Fouks B."/>
            <person name="Harrison M.C."/>
            <person name="Mikhailova A.A."/>
            <person name="Marchal E."/>
            <person name="English S."/>
            <person name="Carruthers M."/>
            <person name="Jennings E.C."/>
            <person name="Chiamaka E.L."/>
            <person name="Frigard R.A."/>
            <person name="Pippel M."/>
            <person name="Attardo G.M."/>
            <person name="Benoit J.B."/>
            <person name="Bornberg-Bauer E."/>
            <person name="Tobe S.S."/>
        </authorList>
    </citation>
    <scope>NUCLEOTIDE SEQUENCE</scope>
    <source>
        <strain evidence="3">Stay&amp;Tobe</strain>
    </source>
</reference>
<evidence type="ECO:0000256" key="2">
    <source>
        <dbReference type="SAM" id="Phobius"/>
    </source>
</evidence>
<protein>
    <submittedName>
        <fullName evidence="3">Uncharacterized protein</fullName>
    </submittedName>
</protein>
<comment type="caution">
    <text evidence="3">The sequence shown here is derived from an EMBL/GenBank/DDBJ whole genome shotgun (WGS) entry which is preliminary data.</text>
</comment>
<proteinExistence type="predicted"/>